<dbReference type="RefSeq" id="WP_089097182.1">
    <property type="nucleotide sequence ID" value="NZ_NDYL01000001.1"/>
</dbReference>
<accession>A0A226QTJ2</accession>
<dbReference type="EMBL" id="NDYL01000001">
    <property type="protein sequence ID" value="OXB94729.1"/>
    <property type="molecule type" value="Genomic_DNA"/>
</dbReference>
<dbReference type="Gene3D" id="3.90.1720.10">
    <property type="entry name" value="endopeptidase domain like (from Nostoc punctiforme)"/>
    <property type="match status" value="1"/>
</dbReference>
<dbReference type="AlphaFoldDB" id="A0A226QTJ2"/>
<dbReference type="SUPFAM" id="SSF54001">
    <property type="entry name" value="Cysteine proteinases"/>
    <property type="match status" value="1"/>
</dbReference>
<protein>
    <recommendedName>
        <fullName evidence="3">Peptidase</fullName>
    </recommendedName>
</protein>
<dbReference type="InterPro" id="IPR038765">
    <property type="entry name" value="Papain-like_cys_pep_sf"/>
</dbReference>
<name>A0A226QTJ2_9BACL</name>
<organism evidence="1 2">
    <name type="scientific">Parageobacillus galactosidasius</name>
    <dbReference type="NCBI Taxonomy" id="883812"/>
    <lineage>
        <taxon>Bacteria</taxon>
        <taxon>Bacillati</taxon>
        <taxon>Bacillota</taxon>
        <taxon>Bacilli</taxon>
        <taxon>Bacillales</taxon>
        <taxon>Anoxybacillaceae</taxon>
        <taxon>Parageobacillus</taxon>
    </lineage>
</organism>
<evidence type="ECO:0008006" key="3">
    <source>
        <dbReference type="Google" id="ProtNLM"/>
    </source>
</evidence>
<dbReference type="Proteomes" id="UP000198394">
    <property type="component" value="Unassembled WGS sequence"/>
</dbReference>
<reference evidence="1 2" key="1">
    <citation type="submission" date="2017-04" db="EMBL/GenBank/DDBJ databases">
        <title>The genome sequence of Parageobacillus galactosidasius DSM 18751.</title>
        <authorList>
            <person name="Ramaloko W.T."/>
            <person name="Koen N."/>
            <person name="Polliack S."/>
            <person name="Aliyu H."/>
            <person name="Lebre P."/>
            <person name="Mohr T."/>
            <person name="Oswald F."/>
            <person name="Zwick M."/>
            <person name="Neumann A."/>
            <person name="Syldatk C."/>
            <person name="Cowan D."/>
            <person name="De Maayer P."/>
        </authorList>
    </citation>
    <scope>NUCLEOTIDE SEQUENCE [LARGE SCALE GENOMIC DNA]</scope>
    <source>
        <strain evidence="1 2">DSM 18751</strain>
    </source>
</reference>
<comment type="caution">
    <text evidence="1">The sequence shown here is derived from an EMBL/GenBank/DDBJ whole genome shotgun (WGS) entry which is preliminary data.</text>
</comment>
<evidence type="ECO:0000313" key="2">
    <source>
        <dbReference type="Proteomes" id="UP000198394"/>
    </source>
</evidence>
<keyword evidence="2" id="KW-1185">Reference proteome</keyword>
<evidence type="ECO:0000313" key="1">
    <source>
        <dbReference type="EMBL" id="OXB94729.1"/>
    </source>
</evidence>
<gene>
    <name evidence="1" type="ORF">B9L23_07650</name>
</gene>
<proteinExistence type="predicted"/>
<sequence length="174" mass="20148">MHIKTGDIILVRGNHPIISPLIRWFTKSEYTHVGLAVNADFIYEIDVGRRLAINPLTYENFDVFRYKYGLTKEQKERMKQYAIEKAKQNRGYDWLRIFSFVLEKILSHPFLWDISNREICSEIVDEIYMSAGIDLIPDRETGNIRPGDLVNSPVLVKVCSSADLSADAYKSFIK</sequence>